<dbReference type="Pfam" id="PF03466">
    <property type="entry name" value="LysR_substrate"/>
    <property type="match status" value="1"/>
</dbReference>
<dbReference type="InterPro" id="IPR036390">
    <property type="entry name" value="WH_DNA-bd_sf"/>
</dbReference>
<dbReference type="GO" id="GO:0005829">
    <property type="term" value="C:cytosol"/>
    <property type="evidence" value="ECO:0007669"/>
    <property type="project" value="TreeGrafter"/>
</dbReference>
<keyword evidence="3" id="KW-0805">Transcription regulation</keyword>
<dbReference type="AlphaFoldDB" id="A0AA40X1X0"/>
<feature type="domain" description="HTH lysR-type" evidence="6">
    <location>
        <begin position="1"/>
        <end position="60"/>
    </location>
</feature>
<evidence type="ECO:0000313" key="10">
    <source>
        <dbReference type="Proteomes" id="UP000705283"/>
    </source>
</evidence>
<evidence type="ECO:0000313" key="8">
    <source>
        <dbReference type="EMBL" id="ORJ20898.1"/>
    </source>
</evidence>
<dbReference type="Proteomes" id="UP000705283">
    <property type="component" value="Unassembled WGS sequence"/>
</dbReference>
<reference evidence="8" key="1">
    <citation type="submission" date="2016-12" db="EMBL/GenBank/DDBJ databases">
        <authorList>
            <person name="Le Fleche-Mateos A."/>
        </authorList>
    </citation>
    <scope>NUCLEOTIDE SEQUENCE</scope>
    <source>
        <strain evidence="8">213</strain>
    </source>
</reference>
<reference evidence="7" key="4">
    <citation type="submission" date="2022-09" db="EMBL/GenBank/DDBJ databases">
        <title>Rouxiella aceris sp. nov., isolated from tree sap and emended description of the genus Rhouxiella.</title>
        <authorList>
            <person name="Kim I.S."/>
        </authorList>
    </citation>
    <scope>NUCLEOTIDE SEQUENCE</scope>
    <source>
        <strain evidence="7">SAP-2</strain>
    </source>
</reference>
<dbReference type="InterPro" id="IPR000847">
    <property type="entry name" value="LysR_HTH_N"/>
</dbReference>
<dbReference type="InterPro" id="IPR036388">
    <property type="entry name" value="WH-like_DNA-bd_sf"/>
</dbReference>
<evidence type="ECO:0000256" key="4">
    <source>
        <dbReference type="ARBA" id="ARBA00023125"/>
    </source>
</evidence>
<evidence type="ECO:0000259" key="6">
    <source>
        <dbReference type="PROSITE" id="PS50931"/>
    </source>
</evidence>
<dbReference type="SUPFAM" id="SSF53850">
    <property type="entry name" value="Periplasmic binding protein-like II"/>
    <property type="match status" value="1"/>
</dbReference>
<dbReference type="PANTHER" id="PTHR30419:SF14">
    <property type="entry name" value="LYSR FAMILY TRANSCRIPTIONAL REGULATOR"/>
    <property type="match status" value="1"/>
</dbReference>
<dbReference type="Proteomes" id="UP000192722">
    <property type="component" value="Unassembled WGS sequence"/>
</dbReference>
<dbReference type="GO" id="GO:0003677">
    <property type="term" value="F:DNA binding"/>
    <property type="evidence" value="ECO:0007669"/>
    <property type="project" value="UniProtKB-KW"/>
</dbReference>
<dbReference type="PANTHER" id="PTHR30419">
    <property type="entry name" value="HTH-TYPE TRANSCRIPTIONAL REGULATOR YBHD"/>
    <property type="match status" value="1"/>
</dbReference>
<proteinExistence type="inferred from homology"/>
<evidence type="ECO:0000256" key="3">
    <source>
        <dbReference type="ARBA" id="ARBA00023015"/>
    </source>
</evidence>
<evidence type="ECO:0000313" key="7">
    <source>
        <dbReference type="EMBL" id="MBF6636724.1"/>
    </source>
</evidence>
<sequence>MNYSLKQLKVFIAVARYGSFSRTGEVIGLGQSAISHSIKELESEMGVRLLDRTTREVALTDAGRRLANRVEPLLDELHAMLLDTRSFGTEQNGRVRIASSQTISAHLMPQCIASGGDLFPDIQILLRDQSQQLVLNSVRNAEVDFGIVIDPGYSTDLDTEVILHEPFLLLCREDNPFAQMSSVPWTALNEARLVLQDYSSGSRQLIDKALEEFSVKTQVIQEIGHPATLFPMVEAGIGISIFPALALPLPSGSQLVIRPLLPEVNRALMLVKRKNRSLTPAALAIWQVVKQQAQALTDKRERVGLNVHST</sequence>
<gene>
    <name evidence="8" type="ORF">BS639_12500</name>
    <name evidence="7" type="ORF">ITX54_08685</name>
</gene>
<dbReference type="Gene3D" id="1.10.10.10">
    <property type="entry name" value="Winged helix-like DNA-binding domain superfamily/Winged helix DNA-binding domain"/>
    <property type="match status" value="1"/>
</dbReference>
<dbReference type="EMBL" id="JADMKS010000003">
    <property type="protein sequence ID" value="MBF6636724.1"/>
    <property type="molecule type" value="Genomic_DNA"/>
</dbReference>
<keyword evidence="4" id="KW-0238">DNA-binding</keyword>
<dbReference type="Gene3D" id="3.40.190.290">
    <property type="match status" value="1"/>
</dbReference>
<dbReference type="Pfam" id="PF00126">
    <property type="entry name" value="HTH_1"/>
    <property type="match status" value="1"/>
</dbReference>
<protein>
    <submittedName>
        <fullName evidence="7">LysR family transcriptional regulator</fullName>
    </submittedName>
</protein>
<dbReference type="EMBL" id="MRWD01000027">
    <property type="protein sequence ID" value="ORJ20898.1"/>
    <property type="molecule type" value="Genomic_DNA"/>
</dbReference>
<evidence type="ECO:0000256" key="2">
    <source>
        <dbReference type="ARBA" id="ARBA00022491"/>
    </source>
</evidence>
<evidence type="ECO:0000313" key="9">
    <source>
        <dbReference type="Proteomes" id="UP000192722"/>
    </source>
</evidence>
<keyword evidence="5" id="KW-0804">Transcription</keyword>
<dbReference type="PROSITE" id="PS50931">
    <property type="entry name" value="HTH_LYSR"/>
    <property type="match status" value="1"/>
</dbReference>
<comment type="caution">
    <text evidence="7">The sequence shown here is derived from an EMBL/GenBank/DDBJ whole genome shotgun (WGS) entry which is preliminary data.</text>
</comment>
<accession>A0AA40X1X0</accession>
<dbReference type="FunFam" id="1.10.10.10:FF:000001">
    <property type="entry name" value="LysR family transcriptional regulator"/>
    <property type="match status" value="1"/>
</dbReference>
<evidence type="ECO:0000256" key="5">
    <source>
        <dbReference type="ARBA" id="ARBA00023163"/>
    </source>
</evidence>
<dbReference type="CDD" id="cd08440">
    <property type="entry name" value="PBP2_LTTR_like_4"/>
    <property type="match status" value="1"/>
</dbReference>
<name>A0AA40X1X0_9GAMM</name>
<keyword evidence="9" id="KW-1185">Reference proteome</keyword>
<evidence type="ECO:0000256" key="1">
    <source>
        <dbReference type="ARBA" id="ARBA00009437"/>
    </source>
</evidence>
<dbReference type="InterPro" id="IPR005119">
    <property type="entry name" value="LysR_subst-bd"/>
</dbReference>
<dbReference type="InterPro" id="IPR050950">
    <property type="entry name" value="HTH-type_LysR_regulators"/>
</dbReference>
<dbReference type="RefSeq" id="WP_084983222.1">
    <property type="nucleotide sequence ID" value="NZ_CBCSCF010000008.1"/>
</dbReference>
<dbReference type="PRINTS" id="PR00039">
    <property type="entry name" value="HTHLYSR"/>
</dbReference>
<reference evidence="7" key="3">
    <citation type="submission" date="2020-11" db="EMBL/GenBank/DDBJ databases">
        <authorList>
            <person name="Lee S.D."/>
        </authorList>
    </citation>
    <scope>NUCLEOTIDE SEQUENCE</scope>
    <source>
        <strain evidence="7">SAP-2</strain>
    </source>
</reference>
<dbReference type="GO" id="GO:0003700">
    <property type="term" value="F:DNA-binding transcription factor activity"/>
    <property type="evidence" value="ECO:0007669"/>
    <property type="project" value="InterPro"/>
</dbReference>
<keyword evidence="2" id="KW-0678">Repressor</keyword>
<reference evidence="8 9" key="2">
    <citation type="journal article" date="2017" name="Int. J. Syst. Evol. Microbiol.">
        <title>Rouxiella badensis sp. nov. and Rouxiella silvae sp. nov. isolated from peat bog soil in Germany and emendation of the genus description.</title>
        <authorList>
            <person name="Le Fleche-Mateos A."/>
            <person name="Kugler J.H."/>
            <person name="Hansen S.H."/>
            <person name="Syldatk C."/>
            <person name="Hausmann R."/>
            <person name="Lomprez F."/>
            <person name="Vandenbogaert M."/>
            <person name="Manuguerra J.C."/>
            <person name="Grimont P.A."/>
        </authorList>
    </citation>
    <scope>NUCLEOTIDE SEQUENCE [LARGE SCALE GENOMIC DNA]</scope>
    <source>
        <strain evidence="8 9">213</strain>
    </source>
</reference>
<organism evidence="7 10">
    <name type="scientific">Rouxiella silvae</name>
    <dbReference type="NCBI Taxonomy" id="1646373"/>
    <lineage>
        <taxon>Bacteria</taxon>
        <taxon>Pseudomonadati</taxon>
        <taxon>Pseudomonadota</taxon>
        <taxon>Gammaproteobacteria</taxon>
        <taxon>Enterobacterales</taxon>
        <taxon>Yersiniaceae</taxon>
        <taxon>Rouxiella</taxon>
    </lineage>
</organism>
<comment type="similarity">
    <text evidence="1">Belongs to the LysR transcriptional regulatory family.</text>
</comment>
<dbReference type="SUPFAM" id="SSF46785">
    <property type="entry name" value="Winged helix' DNA-binding domain"/>
    <property type="match status" value="1"/>
</dbReference>